<sequence>MAAEEIPIDEMELAMQLGTRGLVRTVADRGCRRLDDNHSALIETLATILNATDAPSIDLHIEEALAELNGPRFFLVQHTLCDLIPLLNVELDILLSFAARLLDAGGNDLAAGAPSAAFGEWTKKDPIRSLSVYEAARTGDKLALRQLFTVLRMNTDAEQALMFARSDEREAKLAAISALGAMELGERYGEVFDTLLQAASSEDQDTALRSLEAGYRAAAQRKETAPAAFDEQLGRVLETRSPLAIHLAADLLWLHRGGLAENAINLCLDAVAYVEPDNTGTISHIDHATYQLVGAGCVEPVVRLLGELIDRSKGRITLDAFQATYHALQNAGSDVLGGAVVYWLLNGGTHTRKCVASEVCGVGNDDLPFSIPTSSLPPDPSDQLFLCRKAVGWFFIDPLAAVVIPLAVLRDGSPDIANDVLDLIYDPLLLSYGGALKNYLERYVTDGGRNGAGLAELLARKTAFQNAMKGIERLVELHPSETQREAERVQWHEQMERGMERGRRKSILEDLFTKQYILYGKSSLTPIYTGDGTTSLTETEMKSFSISSELPLLDIVDPVGLDHMLIHFKLEPREQR</sequence>
<evidence type="ECO:0000313" key="1">
    <source>
        <dbReference type="EMBL" id="MFC3071770.1"/>
    </source>
</evidence>
<protein>
    <submittedName>
        <fullName evidence="1">Uncharacterized protein</fullName>
    </submittedName>
</protein>
<comment type="caution">
    <text evidence="1">The sequence shown here is derived from an EMBL/GenBank/DDBJ whole genome shotgun (WGS) entry which is preliminary data.</text>
</comment>
<dbReference type="Proteomes" id="UP001595377">
    <property type="component" value="Unassembled WGS sequence"/>
</dbReference>
<organism evidence="1 2">
    <name type="scientific">Shinella pollutisoli</name>
    <dbReference type="NCBI Taxonomy" id="2250594"/>
    <lineage>
        <taxon>Bacteria</taxon>
        <taxon>Pseudomonadati</taxon>
        <taxon>Pseudomonadota</taxon>
        <taxon>Alphaproteobacteria</taxon>
        <taxon>Hyphomicrobiales</taxon>
        <taxon>Rhizobiaceae</taxon>
        <taxon>Shinella</taxon>
    </lineage>
</organism>
<dbReference type="EMBL" id="JBHRSP010000001">
    <property type="protein sequence ID" value="MFC3071770.1"/>
    <property type="molecule type" value="Genomic_DNA"/>
</dbReference>
<evidence type="ECO:0000313" key="2">
    <source>
        <dbReference type="Proteomes" id="UP001595377"/>
    </source>
</evidence>
<proteinExistence type="predicted"/>
<reference evidence="2" key="1">
    <citation type="journal article" date="2019" name="Int. J. Syst. Evol. Microbiol.">
        <title>The Global Catalogue of Microorganisms (GCM) 10K type strain sequencing project: providing services to taxonomists for standard genome sequencing and annotation.</title>
        <authorList>
            <consortium name="The Broad Institute Genomics Platform"/>
            <consortium name="The Broad Institute Genome Sequencing Center for Infectious Disease"/>
            <person name="Wu L."/>
            <person name="Ma J."/>
        </authorList>
    </citation>
    <scope>NUCLEOTIDE SEQUENCE [LARGE SCALE GENOMIC DNA]</scope>
    <source>
        <strain evidence="2">KCTC 52677</strain>
    </source>
</reference>
<keyword evidence="2" id="KW-1185">Reference proteome</keyword>
<dbReference type="RefSeq" id="WP_257316460.1">
    <property type="nucleotide sequence ID" value="NZ_JANFDG010000019.1"/>
</dbReference>
<gene>
    <name evidence="1" type="ORF">ACFOHH_01475</name>
</gene>
<accession>A0ABV7DA50</accession>
<name>A0ABV7DA50_9HYPH</name>